<name>A0A0A2LF00_9FLAO</name>
<dbReference type="eggNOG" id="ENOG5030YWC">
    <property type="taxonomic scope" value="Bacteria"/>
</dbReference>
<comment type="caution">
    <text evidence="1">The sequence shown here is derived from an EMBL/GenBank/DDBJ whole genome shotgun (WGS) entry which is preliminary data.</text>
</comment>
<proteinExistence type="predicted"/>
<reference evidence="1 2" key="1">
    <citation type="submission" date="2013-09" db="EMBL/GenBank/DDBJ databases">
        <authorList>
            <person name="Zeng Z."/>
            <person name="Chen C."/>
        </authorList>
    </citation>
    <scope>NUCLEOTIDE SEQUENCE [LARGE SCALE GENOMIC DNA]</scope>
    <source>
        <strain evidence="1 2">F44-8</strain>
    </source>
</reference>
<dbReference type="RefSeq" id="WP_035136240.1">
    <property type="nucleotide sequence ID" value="NZ_JRLV01000036.1"/>
</dbReference>
<dbReference type="AlphaFoldDB" id="A0A0A2LF00"/>
<keyword evidence="2" id="KW-1185">Reference proteome</keyword>
<organism evidence="1 2">
    <name type="scientific">Flavobacterium beibuense F44-8</name>
    <dbReference type="NCBI Taxonomy" id="1406840"/>
    <lineage>
        <taxon>Bacteria</taxon>
        <taxon>Pseudomonadati</taxon>
        <taxon>Bacteroidota</taxon>
        <taxon>Flavobacteriia</taxon>
        <taxon>Flavobacteriales</taxon>
        <taxon>Flavobacteriaceae</taxon>
        <taxon>Flavobacterium</taxon>
    </lineage>
</organism>
<protein>
    <submittedName>
        <fullName evidence="1">Uncharacterized protein</fullName>
    </submittedName>
</protein>
<evidence type="ECO:0000313" key="1">
    <source>
        <dbReference type="EMBL" id="KGO78667.1"/>
    </source>
</evidence>
<gene>
    <name evidence="1" type="ORF">Q763_17310</name>
</gene>
<accession>A0A0A2LF00</accession>
<evidence type="ECO:0000313" key="2">
    <source>
        <dbReference type="Proteomes" id="UP000030129"/>
    </source>
</evidence>
<dbReference type="Proteomes" id="UP000030129">
    <property type="component" value="Unassembled WGS sequence"/>
</dbReference>
<dbReference type="EMBL" id="JRLV01000036">
    <property type="protein sequence ID" value="KGO78667.1"/>
    <property type="molecule type" value="Genomic_DNA"/>
</dbReference>
<sequence>MQINNNITHQIVELSEIKKGYNQYLRSYEAQQDVENYTYILEQKALVSARLKQLYTKLAQQQATQQHNPAPVRYTKYTPCSNEQSAILHFNNDKRFSITE</sequence>